<keyword evidence="2" id="KW-1185">Reference proteome</keyword>
<accession>A0AAD7HGI4</accession>
<dbReference type="Proteomes" id="UP001215598">
    <property type="component" value="Unassembled WGS sequence"/>
</dbReference>
<dbReference type="AlphaFoldDB" id="A0AAD7HGI4"/>
<dbReference type="EMBL" id="JARKIB010000249">
    <property type="protein sequence ID" value="KAJ7719658.1"/>
    <property type="molecule type" value="Genomic_DNA"/>
</dbReference>
<sequence length="77" mass="7831">MSLLSTLEFISTSPLSALECTRTSPLSGYDGAYALLPLGPHMGLASTCPPCAPDAPSPKSVVPPPIFDQCGIPGSSL</sequence>
<organism evidence="1 2">
    <name type="scientific">Mycena metata</name>
    <dbReference type="NCBI Taxonomy" id="1033252"/>
    <lineage>
        <taxon>Eukaryota</taxon>
        <taxon>Fungi</taxon>
        <taxon>Dikarya</taxon>
        <taxon>Basidiomycota</taxon>
        <taxon>Agaricomycotina</taxon>
        <taxon>Agaricomycetes</taxon>
        <taxon>Agaricomycetidae</taxon>
        <taxon>Agaricales</taxon>
        <taxon>Marasmiineae</taxon>
        <taxon>Mycenaceae</taxon>
        <taxon>Mycena</taxon>
    </lineage>
</organism>
<comment type="caution">
    <text evidence="1">The sequence shown here is derived from an EMBL/GenBank/DDBJ whole genome shotgun (WGS) entry which is preliminary data.</text>
</comment>
<reference evidence="1" key="1">
    <citation type="submission" date="2023-03" db="EMBL/GenBank/DDBJ databases">
        <title>Massive genome expansion in bonnet fungi (Mycena s.s.) driven by repeated elements and novel gene families across ecological guilds.</title>
        <authorList>
            <consortium name="Lawrence Berkeley National Laboratory"/>
            <person name="Harder C.B."/>
            <person name="Miyauchi S."/>
            <person name="Viragh M."/>
            <person name="Kuo A."/>
            <person name="Thoen E."/>
            <person name="Andreopoulos B."/>
            <person name="Lu D."/>
            <person name="Skrede I."/>
            <person name="Drula E."/>
            <person name="Henrissat B."/>
            <person name="Morin E."/>
            <person name="Kohler A."/>
            <person name="Barry K."/>
            <person name="LaButti K."/>
            <person name="Morin E."/>
            <person name="Salamov A."/>
            <person name="Lipzen A."/>
            <person name="Mereny Z."/>
            <person name="Hegedus B."/>
            <person name="Baldrian P."/>
            <person name="Stursova M."/>
            <person name="Weitz H."/>
            <person name="Taylor A."/>
            <person name="Grigoriev I.V."/>
            <person name="Nagy L.G."/>
            <person name="Martin F."/>
            <person name="Kauserud H."/>
        </authorList>
    </citation>
    <scope>NUCLEOTIDE SEQUENCE</scope>
    <source>
        <strain evidence="1">CBHHK182m</strain>
    </source>
</reference>
<evidence type="ECO:0000313" key="1">
    <source>
        <dbReference type="EMBL" id="KAJ7719658.1"/>
    </source>
</evidence>
<gene>
    <name evidence="1" type="ORF">B0H16DRAFT_1605959</name>
</gene>
<evidence type="ECO:0000313" key="2">
    <source>
        <dbReference type="Proteomes" id="UP001215598"/>
    </source>
</evidence>
<name>A0AAD7HGI4_9AGAR</name>
<proteinExistence type="predicted"/>
<feature type="non-terminal residue" evidence="1">
    <location>
        <position position="77"/>
    </location>
</feature>
<protein>
    <submittedName>
        <fullName evidence="1">Uncharacterized protein</fullName>
    </submittedName>
</protein>